<dbReference type="InterPro" id="IPR036291">
    <property type="entry name" value="NAD(P)-bd_dom_sf"/>
</dbReference>
<dbReference type="Proteomes" id="UP000824120">
    <property type="component" value="Chromosome 9"/>
</dbReference>
<dbReference type="InterPro" id="IPR029753">
    <property type="entry name" value="D-isomer_DH_CS"/>
</dbReference>
<keyword evidence="4" id="KW-1185">Reference proteome</keyword>
<dbReference type="PANTHER" id="PTHR42938:SF9">
    <property type="entry name" value="FORMATE DEHYDROGENASE 1"/>
    <property type="match status" value="1"/>
</dbReference>
<dbReference type="InterPro" id="IPR006140">
    <property type="entry name" value="D-isomer_DH_NAD-bd"/>
</dbReference>
<organism evidence="3 4">
    <name type="scientific">Solanum commersonii</name>
    <name type="common">Commerson's wild potato</name>
    <name type="synonym">Commerson's nightshade</name>
    <dbReference type="NCBI Taxonomy" id="4109"/>
    <lineage>
        <taxon>Eukaryota</taxon>
        <taxon>Viridiplantae</taxon>
        <taxon>Streptophyta</taxon>
        <taxon>Embryophyta</taxon>
        <taxon>Tracheophyta</taxon>
        <taxon>Spermatophyta</taxon>
        <taxon>Magnoliopsida</taxon>
        <taxon>eudicotyledons</taxon>
        <taxon>Gunneridae</taxon>
        <taxon>Pentapetalae</taxon>
        <taxon>asterids</taxon>
        <taxon>lamiids</taxon>
        <taxon>Solanales</taxon>
        <taxon>Solanaceae</taxon>
        <taxon>Solanoideae</taxon>
        <taxon>Solaneae</taxon>
        <taxon>Solanum</taxon>
    </lineage>
</organism>
<dbReference type="Gene3D" id="3.40.50.720">
    <property type="entry name" value="NAD(P)-binding Rossmann-like Domain"/>
    <property type="match status" value="1"/>
</dbReference>
<comment type="caution">
    <text evidence="3">The sequence shown here is derived from an EMBL/GenBank/DDBJ whole genome shotgun (WGS) entry which is preliminary data.</text>
</comment>
<sequence length="122" mass="13553">NSSQVSDGAAAVLLMKRSIAMQKGLPILGVFREMFDKERIAKLKKGVLIVNNARGAIMDTQAVVDACNNGHIAGYNGDVWYPQPAPKDHLRHYMPNQAMTPHILGLPLMHRILELRLLQLTK</sequence>
<name>A0A9J5XCE3_SOLCO</name>
<gene>
    <name evidence="3" type="ORF">H5410_045719</name>
</gene>
<dbReference type="SUPFAM" id="SSF51735">
    <property type="entry name" value="NAD(P)-binding Rossmann-fold domains"/>
    <property type="match status" value="1"/>
</dbReference>
<proteinExistence type="predicted"/>
<keyword evidence="1" id="KW-0560">Oxidoreductase</keyword>
<dbReference type="GO" id="GO:0009507">
    <property type="term" value="C:chloroplast"/>
    <property type="evidence" value="ECO:0007669"/>
    <property type="project" value="TreeGrafter"/>
</dbReference>
<evidence type="ECO:0000313" key="4">
    <source>
        <dbReference type="Proteomes" id="UP000824120"/>
    </source>
</evidence>
<protein>
    <recommendedName>
        <fullName evidence="2">D-isomer specific 2-hydroxyacid dehydrogenase NAD-binding domain-containing protein</fullName>
    </recommendedName>
</protein>
<dbReference type="OrthoDB" id="1745715at2759"/>
<dbReference type="Pfam" id="PF02826">
    <property type="entry name" value="2-Hacid_dh_C"/>
    <property type="match status" value="1"/>
</dbReference>
<dbReference type="GO" id="GO:0005739">
    <property type="term" value="C:mitochondrion"/>
    <property type="evidence" value="ECO:0007669"/>
    <property type="project" value="TreeGrafter"/>
</dbReference>
<evidence type="ECO:0000256" key="1">
    <source>
        <dbReference type="ARBA" id="ARBA00023002"/>
    </source>
</evidence>
<dbReference type="GO" id="GO:0016746">
    <property type="term" value="F:acyltransferase activity"/>
    <property type="evidence" value="ECO:0007669"/>
    <property type="project" value="InterPro"/>
</dbReference>
<feature type="domain" description="D-isomer specific 2-hydroxyacid dehydrogenase NAD-binding" evidence="2">
    <location>
        <begin position="31"/>
        <end position="103"/>
    </location>
</feature>
<dbReference type="Gene3D" id="3.40.47.10">
    <property type="match status" value="1"/>
</dbReference>
<dbReference type="PANTHER" id="PTHR42938">
    <property type="entry name" value="FORMATE DEHYDROGENASE 1"/>
    <property type="match status" value="1"/>
</dbReference>
<dbReference type="GO" id="GO:0008863">
    <property type="term" value="F:formate dehydrogenase (NAD+) activity"/>
    <property type="evidence" value="ECO:0007669"/>
    <property type="project" value="TreeGrafter"/>
</dbReference>
<reference evidence="3 4" key="1">
    <citation type="submission" date="2020-09" db="EMBL/GenBank/DDBJ databases">
        <title>De no assembly of potato wild relative species, Solanum commersonii.</title>
        <authorList>
            <person name="Cho K."/>
        </authorList>
    </citation>
    <scope>NUCLEOTIDE SEQUENCE [LARGE SCALE GENOMIC DNA]</scope>
    <source>
        <strain evidence="3">LZ3.2</strain>
        <tissue evidence="3">Leaf</tissue>
    </source>
</reference>
<dbReference type="AlphaFoldDB" id="A0A9J5XCE3"/>
<dbReference type="EMBL" id="JACXVP010000009">
    <property type="protein sequence ID" value="KAG5585285.1"/>
    <property type="molecule type" value="Genomic_DNA"/>
</dbReference>
<accession>A0A9J5XCE3</accession>
<dbReference type="PROSITE" id="PS00671">
    <property type="entry name" value="D_2_HYDROXYACID_DH_3"/>
    <property type="match status" value="1"/>
</dbReference>
<dbReference type="InterPro" id="IPR016039">
    <property type="entry name" value="Thiolase-like"/>
</dbReference>
<evidence type="ECO:0000259" key="2">
    <source>
        <dbReference type="Pfam" id="PF02826"/>
    </source>
</evidence>
<dbReference type="GO" id="GO:0051287">
    <property type="term" value="F:NAD binding"/>
    <property type="evidence" value="ECO:0007669"/>
    <property type="project" value="InterPro"/>
</dbReference>
<feature type="non-terminal residue" evidence="3">
    <location>
        <position position="1"/>
    </location>
</feature>
<evidence type="ECO:0000313" key="3">
    <source>
        <dbReference type="EMBL" id="KAG5585285.1"/>
    </source>
</evidence>